<organism evidence="2 3">
    <name type="scientific">Sphingomonas japonica</name>
    <dbReference type="NCBI Taxonomy" id="511662"/>
    <lineage>
        <taxon>Bacteria</taxon>
        <taxon>Pseudomonadati</taxon>
        <taxon>Pseudomonadota</taxon>
        <taxon>Alphaproteobacteria</taxon>
        <taxon>Sphingomonadales</taxon>
        <taxon>Sphingomonadaceae</taxon>
        <taxon>Sphingomonas</taxon>
    </lineage>
</organism>
<feature type="signal peptide" evidence="1">
    <location>
        <begin position="1"/>
        <end position="21"/>
    </location>
</feature>
<evidence type="ECO:0000256" key="1">
    <source>
        <dbReference type="SAM" id="SignalP"/>
    </source>
</evidence>
<dbReference type="Proteomes" id="UP000788153">
    <property type="component" value="Unassembled WGS sequence"/>
</dbReference>
<accession>A0ABX0U1L0</accession>
<reference evidence="2 3" key="1">
    <citation type="submission" date="2020-03" db="EMBL/GenBank/DDBJ databases">
        <title>Genomic Encyclopedia of Type Strains, Phase IV (KMG-IV): sequencing the most valuable type-strain genomes for metagenomic binning, comparative biology and taxonomic classification.</title>
        <authorList>
            <person name="Goeker M."/>
        </authorList>
    </citation>
    <scope>NUCLEOTIDE SEQUENCE [LARGE SCALE GENOMIC DNA]</scope>
    <source>
        <strain evidence="2 3">DSM 22753</strain>
    </source>
</reference>
<proteinExistence type="predicted"/>
<comment type="caution">
    <text evidence="2">The sequence shown here is derived from an EMBL/GenBank/DDBJ whole genome shotgun (WGS) entry which is preliminary data.</text>
</comment>
<keyword evidence="1" id="KW-0732">Signal</keyword>
<evidence type="ECO:0008006" key="4">
    <source>
        <dbReference type="Google" id="ProtNLM"/>
    </source>
</evidence>
<evidence type="ECO:0000313" key="3">
    <source>
        <dbReference type="Proteomes" id="UP000788153"/>
    </source>
</evidence>
<dbReference type="PROSITE" id="PS51257">
    <property type="entry name" value="PROKAR_LIPOPROTEIN"/>
    <property type="match status" value="1"/>
</dbReference>
<sequence length="161" mass="16605">MMLRLAPFACLLALAACNGGADTSEQANIAAIENQAGLDGPIVELPEEGGSEAELVGENAEAPTSAATDKWVGKWVGVEGLVLDIAPDAAKGPGAYRLTMQYTLDDKGVFEGTATPEGIAFSRPDGDHVLRATDGDATGLKYLAGKTDCLTVMQGEGYCRG</sequence>
<name>A0ABX0U1L0_9SPHN</name>
<protein>
    <recommendedName>
        <fullName evidence="4">Lipoprotein</fullName>
    </recommendedName>
</protein>
<keyword evidence="3" id="KW-1185">Reference proteome</keyword>
<dbReference type="RefSeq" id="WP_140231226.1">
    <property type="nucleotide sequence ID" value="NZ_BAAAEV010000001.1"/>
</dbReference>
<gene>
    <name evidence="2" type="ORF">FHT01_001126</name>
</gene>
<feature type="chain" id="PRO_5046442844" description="Lipoprotein" evidence="1">
    <location>
        <begin position="22"/>
        <end position="161"/>
    </location>
</feature>
<dbReference type="EMBL" id="JAASQP010000001">
    <property type="protein sequence ID" value="NIJ23584.1"/>
    <property type="molecule type" value="Genomic_DNA"/>
</dbReference>
<evidence type="ECO:0000313" key="2">
    <source>
        <dbReference type="EMBL" id="NIJ23584.1"/>
    </source>
</evidence>